<dbReference type="PANTHER" id="PTHR32309:SF31">
    <property type="entry name" value="CAPSULAR EXOPOLYSACCHARIDE FAMILY"/>
    <property type="match status" value="1"/>
</dbReference>
<feature type="transmembrane region" description="Helical" evidence="2">
    <location>
        <begin position="421"/>
        <end position="441"/>
    </location>
</feature>
<evidence type="ECO:0000313" key="3">
    <source>
        <dbReference type="EMBL" id="GGA05244.1"/>
    </source>
</evidence>
<sequence>MNGMSSIYDELRAAAFTVWRRKWLALAVAWGTCTLGWILVALVPNSYESRSRILVQLEDPLAQQVGIGVQDRRREIDRVRQTLTGALNLEKVVRSTRLGDDVNSAREMESAVLALSNNIEVSSEQDNLFVITGQSGDSSLSDSENALLAQDIVQKMIDIFREENLAGGRGELTETLAFMDQQLEERSKELEAAEQRRLAFESSNPEFALGGGALVQRLEAARSQLRAVEADLAAAQSALSAINAQLASTPRRIVGGGADNSIAGSVARAKADLAAMRARGLTDNHPDVIAQKNQIASMEAQARAAGGGGAQGQLNPAYSTLESLRADRQASVLALQTRKAGLQAEVADLSSKQFSNPQLAAEAQRIGRDYDVLKDQYDKLLRDREELRLRGQVETERSAVKFQVIDPPTTPVSPAAPNRPLLLIGVLIAGIGAGIAAAFVIGQLRSTFATTAQLEKSLGLPVLGAITHTWTQSGRALRAKRLKLFYAGSGALAGVCVLLLAAEFIQRGMVA</sequence>
<dbReference type="EMBL" id="BMID01000001">
    <property type="protein sequence ID" value="GGA05244.1"/>
    <property type="molecule type" value="Genomic_DNA"/>
</dbReference>
<feature type="coiled-coil region" evidence="1">
    <location>
        <begin position="176"/>
        <end position="245"/>
    </location>
</feature>
<organism evidence="3 4">
    <name type="scientific">Blastomonas marina</name>
    <dbReference type="NCBI Taxonomy" id="1867408"/>
    <lineage>
        <taxon>Bacteria</taxon>
        <taxon>Pseudomonadati</taxon>
        <taxon>Pseudomonadota</taxon>
        <taxon>Alphaproteobacteria</taxon>
        <taxon>Sphingomonadales</taxon>
        <taxon>Sphingomonadaceae</taxon>
        <taxon>Blastomonas</taxon>
    </lineage>
</organism>
<dbReference type="PANTHER" id="PTHR32309">
    <property type="entry name" value="TYROSINE-PROTEIN KINASE"/>
    <property type="match status" value="1"/>
</dbReference>
<keyword evidence="2" id="KW-1133">Transmembrane helix</keyword>
<keyword evidence="2" id="KW-0472">Membrane</keyword>
<feature type="coiled-coil region" evidence="1">
    <location>
        <begin position="332"/>
        <end position="390"/>
    </location>
</feature>
<proteinExistence type="predicted"/>
<feature type="transmembrane region" description="Helical" evidence="2">
    <location>
        <begin position="484"/>
        <end position="505"/>
    </location>
</feature>
<dbReference type="Proteomes" id="UP000603317">
    <property type="component" value="Unassembled WGS sequence"/>
</dbReference>
<dbReference type="InterPro" id="IPR014345">
    <property type="entry name" value="XrtA_polysacc_chain"/>
</dbReference>
<keyword evidence="4" id="KW-1185">Reference proteome</keyword>
<name>A0ABQ1FB77_9SPHN</name>
<reference evidence="4" key="1">
    <citation type="journal article" date="2019" name="Int. J. Syst. Evol. Microbiol.">
        <title>The Global Catalogue of Microorganisms (GCM) 10K type strain sequencing project: providing services to taxonomists for standard genome sequencing and annotation.</title>
        <authorList>
            <consortium name="The Broad Institute Genomics Platform"/>
            <consortium name="The Broad Institute Genome Sequencing Center for Infectious Disease"/>
            <person name="Wu L."/>
            <person name="Ma J."/>
        </authorList>
    </citation>
    <scope>NUCLEOTIDE SEQUENCE [LARGE SCALE GENOMIC DNA]</scope>
    <source>
        <strain evidence="4">CGMCC 1.15297</strain>
    </source>
</reference>
<dbReference type="InterPro" id="IPR050445">
    <property type="entry name" value="Bact_polysacc_biosynth/exp"/>
</dbReference>
<evidence type="ECO:0000313" key="4">
    <source>
        <dbReference type="Proteomes" id="UP000603317"/>
    </source>
</evidence>
<evidence type="ECO:0000256" key="1">
    <source>
        <dbReference type="SAM" id="Coils"/>
    </source>
</evidence>
<keyword evidence="1" id="KW-0175">Coiled coil</keyword>
<comment type="caution">
    <text evidence="3">The sequence shown here is derived from an EMBL/GenBank/DDBJ whole genome shotgun (WGS) entry which is preliminary data.</text>
</comment>
<accession>A0ABQ1FB77</accession>
<gene>
    <name evidence="3" type="ORF">GCM10010923_13700</name>
</gene>
<dbReference type="NCBIfam" id="TIGR03007">
    <property type="entry name" value="pepcterm_ChnLen"/>
    <property type="match status" value="1"/>
</dbReference>
<feature type="transmembrane region" description="Helical" evidence="2">
    <location>
        <begin position="23"/>
        <end position="43"/>
    </location>
</feature>
<keyword evidence="2" id="KW-0812">Transmembrane</keyword>
<evidence type="ECO:0000256" key="2">
    <source>
        <dbReference type="SAM" id="Phobius"/>
    </source>
</evidence>
<protein>
    <submittedName>
        <fullName evidence="3">Chain-length determining protein</fullName>
    </submittedName>
</protein>